<dbReference type="InterPro" id="IPR036322">
    <property type="entry name" value="WD40_repeat_dom_sf"/>
</dbReference>
<dbReference type="InterPro" id="IPR001680">
    <property type="entry name" value="WD40_rpt"/>
</dbReference>
<feature type="compositionally biased region" description="Basic and acidic residues" evidence="7">
    <location>
        <begin position="495"/>
        <end position="511"/>
    </location>
</feature>
<feature type="region of interest" description="Disordered" evidence="7">
    <location>
        <begin position="495"/>
        <end position="521"/>
    </location>
</feature>
<keyword evidence="5" id="KW-0539">Nucleus</keyword>
<feature type="coiled-coil region" evidence="6">
    <location>
        <begin position="452"/>
        <end position="479"/>
    </location>
</feature>
<accession>A0AAD6YVT6</accession>
<gene>
    <name evidence="8" type="ORF">GGX14DRAFT_584489</name>
</gene>
<dbReference type="AlphaFoldDB" id="A0AAD6YVT6"/>
<dbReference type="Proteomes" id="UP001219525">
    <property type="component" value="Unassembled WGS sequence"/>
</dbReference>
<dbReference type="InterPro" id="IPR015943">
    <property type="entry name" value="WD40/YVTN_repeat-like_dom_sf"/>
</dbReference>
<evidence type="ECO:0000256" key="3">
    <source>
        <dbReference type="ARBA" id="ARBA00022737"/>
    </source>
</evidence>
<dbReference type="PROSITE" id="PS50294">
    <property type="entry name" value="WD_REPEATS_REGION"/>
    <property type="match status" value="1"/>
</dbReference>
<keyword evidence="6" id="KW-0175">Coiled coil</keyword>
<name>A0AAD6YVT6_9AGAR</name>
<proteinExistence type="inferred from homology"/>
<feature type="repeat" description="WD" evidence="4">
    <location>
        <begin position="139"/>
        <end position="173"/>
    </location>
</feature>
<feature type="compositionally biased region" description="Basic residues" evidence="7">
    <location>
        <begin position="512"/>
        <end position="521"/>
    </location>
</feature>
<comment type="function">
    <text evidence="5">Component of the RIX1 complex required for processing of ITS2 sequences from 35S pre-rRNA.</text>
</comment>
<evidence type="ECO:0000256" key="7">
    <source>
        <dbReference type="SAM" id="MobiDB-lite"/>
    </source>
</evidence>
<evidence type="ECO:0000256" key="1">
    <source>
        <dbReference type="ARBA" id="ARBA00010143"/>
    </source>
</evidence>
<dbReference type="PANTHER" id="PTHR18763">
    <property type="entry name" value="WD-REPEAT PROTEIN 18"/>
    <property type="match status" value="1"/>
</dbReference>
<comment type="subunit">
    <text evidence="5">Component of the RIX1 complex, composed of IPI1, RIX1/IPI2 and IPI3 in a 1:2:2 stoichiometry. The complex interacts (via RIX1) with MDN1 (via its hexameric AAA ATPase ring) and the pre-60S ribosome particles.</text>
</comment>
<keyword evidence="2 4" id="KW-0853">WD repeat</keyword>
<sequence length="521" mass="57011">MLLHETILCAATPTAGFGSIAIHDLQTGSTLASFKQTSAAPHSTAVVPSHERQGGLLFAAQQDKSILNVYNFQKDQVSSKIVLPEKLSCIVVDHSGQYCAGGTSQGRIYLWEASSRVKSASFFSDVFSQVASGILYNSWDAHYRQVTVLKFTHDGAALLSGSEDSGVSVWSVSRLVDDDMQNDLAVPYCVLADHTLPITDITCGIGTFPNCRALSSSVDHSVKLWDLSSHSLLTTFQFPQPISCLAWEMTERMFFAASRDGSIHQINLFRQKEDQSGGHVVEAIGGKGVADIFRVDNEDQIKARQRRLISVGEPVVSLTISLTSTLLLAGTSTGMIHIYDIPSHQLLRSISTHKGFSITHLGTMLKPPDLVGHVSLSTHAGASSALDLIPVRHVAPFQRMRDTKSREMHDVALMLPVHDTIYEDEGSIYASEALLRDHEFFVQPVASSGQDAVSLESKVNELETEVSRLREQLGTAKGLNDAMWGTVVQKIIGKEKDTEKARGTNADNEHERRRKRGRTDS</sequence>
<dbReference type="SUPFAM" id="SSF50978">
    <property type="entry name" value="WD40 repeat-like"/>
    <property type="match status" value="1"/>
</dbReference>
<evidence type="ECO:0000256" key="4">
    <source>
        <dbReference type="PROSITE-ProRule" id="PRU00221"/>
    </source>
</evidence>
<feature type="repeat" description="WD" evidence="4">
    <location>
        <begin position="214"/>
        <end position="235"/>
    </location>
</feature>
<evidence type="ECO:0000256" key="6">
    <source>
        <dbReference type="SAM" id="Coils"/>
    </source>
</evidence>
<dbReference type="Pfam" id="PF00400">
    <property type="entry name" value="WD40"/>
    <property type="match status" value="3"/>
</dbReference>
<evidence type="ECO:0000256" key="2">
    <source>
        <dbReference type="ARBA" id="ARBA00022574"/>
    </source>
</evidence>
<comment type="subcellular location">
    <subcellularLocation>
        <location evidence="5">Nucleus</location>
    </subcellularLocation>
</comment>
<protein>
    <recommendedName>
        <fullName evidence="5">Pre-rRNA-processing protein IPI3</fullName>
    </recommendedName>
</protein>
<evidence type="ECO:0000313" key="9">
    <source>
        <dbReference type="Proteomes" id="UP001219525"/>
    </source>
</evidence>
<dbReference type="GO" id="GO:0006261">
    <property type="term" value="P:DNA-templated DNA replication"/>
    <property type="evidence" value="ECO:0007669"/>
    <property type="project" value="TreeGrafter"/>
</dbReference>
<dbReference type="GO" id="GO:0005656">
    <property type="term" value="C:nuclear pre-replicative complex"/>
    <property type="evidence" value="ECO:0007669"/>
    <property type="project" value="TreeGrafter"/>
</dbReference>
<reference evidence="8" key="1">
    <citation type="submission" date="2023-03" db="EMBL/GenBank/DDBJ databases">
        <title>Massive genome expansion in bonnet fungi (Mycena s.s.) driven by repeated elements and novel gene families across ecological guilds.</title>
        <authorList>
            <consortium name="Lawrence Berkeley National Laboratory"/>
            <person name="Harder C.B."/>
            <person name="Miyauchi S."/>
            <person name="Viragh M."/>
            <person name="Kuo A."/>
            <person name="Thoen E."/>
            <person name="Andreopoulos B."/>
            <person name="Lu D."/>
            <person name="Skrede I."/>
            <person name="Drula E."/>
            <person name="Henrissat B."/>
            <person name="Morin E."/>
            <person name="Kohler A."/>
            <person name="Barry K."/>
            <person name="LaButti K."/>
            <person name="Morin E."/>
            <person name="Salamov A."/>
            <person name="Lipzen A."/>
            <person name="Mereny Z."/>
            <person name="Hegedus B."/>
            <person name="Baldrian P."/>
            <person name="Stursova M."/>
            <person name="Weitz H."/>
            <person name="Taylor A."/>
            <person name="Grigoriev I.V."/>
            <person name="Nagy L.G."/>
            <person name="Martin F."/>
            <person name="Kauserud H."/>
        </authorList>
    </citation>
    <scope>NUCLEOTIDE SEQUENCE</scope>
    <source>
        <strain evidence="8">9144</strain>
    </source>
</reference>
<dbReference type="PANTHER" id="PTHR18763:SF0">
    <property type="entry name" value="WD REPEAT-CONTAINING PROTEIN 18"/>
    <property type="match status" value="1"/>
</dbReference>
<comment type="caution">
    <text evidence="8">The sequence shown here is derived from an EMBL/GenBank/DDBJ whole genome shotgun (WGS) entry which is preliminary data.</text>
</comment>
<dbReference type="InterPro" id="IPR045227">
    <property type="entry name" value="WDR18/Ipi3/RID3"/>
</dbReference>
<dbReference type="GO" id="GO:0120330">
    <property type="term" value="C:rixosome complex"/>
    <property type="evidence" value="ECO:0007669"/>
    <property type="project" value="UniProtKB-UniRule"/>
</dbReference>
<dbReference type="EMBL" id="JARJCW010000001">
    <property type="protein sequence ID" value="KAJ7230724.1"/>
    <property type="molecule type" value="Genomic_DNA"/>
</dbReference>
<dbReference type="SMART" id="SM00320">
    <property type="entry name" value="WD40"/>
    <property type="match status" value="5"/>
</dbReference>
<evidence type="ECO:0000313" key="8">
    <source>
        <dbReference type="EMBL" id="KAJ7230724.1"/>
    </source>
</evidence>
<dbReference type="GO" id="GO:0006364">
    <property type="term" value="P:rRNA processing"/>
    <property type="evidence" value="ECO:0007669"/>
    <property type="project" value="UniProtKB-UniRule"/>
</dbReference>
<dbReference type="Gene3D" id="2.130.10.10">
    <property type="entry name" value="YVTN repeat-like/Quinoprotein amine dehydrogenase"/>
    <property type="match status" value="2"/>
</dbReference>
<keyword evidence="9" id="KW-1185">Reference proteome</keyword>
<keyword evidence="3" id="KW-0677">Repeat</keyword>
<evidence type="ECO:0000256" key="5">
    <source>
        <dbReference type="RuleBase" id="RU369067"/>
    </source>
</evidence>
<keyword evidence="5" id="KW-0698">rRNA processing</keyword>
<organism evidence="8 9">
    <name type="scientific">Mycena pura</name>
    <dbReference type="NCBI Taxonomy" id="153505"/>
    <lineage>
        <taxon>Eukaryota</taxon>
        <taxon>Fungi</taxon>
        <taxon>Dikarya</taxon>
        <taxon>Basidiomycota</taxon>
        <taxon>Agaricomycotina</taxon>
        <taxon>Agaricomycetes</taxon>
        <taxon>Agaricomycetidae</taxon>
        <taxon>Agaricales</taxon>
        <taxon>Marasmiineae</taxon>
        <taxon>Mycenaceae</taxon>
        <taxon>Mycena</taxon>
    </lineage>
</organism>
<comment type="similarity">
    <text evidence="1 5">Belongs to the WD repeat IPI3/WDR18 family.</text>
</comment>
<dbReference type="PROSITE" id="PS50082">
    <property type="entry name" value="WD_REPEATS_2"/>
    <property type="match status" value="2"/>
</dbReference>